<gene>
    <name evidence="2" type="ORF">POBO1169_LOCUS7829</name>
</gene>
<accession>A0A7S0R1R9</accession>
<evidence type="ECO:0000313" key="2">
    <source>
        <dbReference type="EMBL" id="CAD8664553.1"/>
    </source>
</evidence>
<feature type="compositionally biased region" description="Polar residues" evidence="1">
    <location>
        <begin position="91"/>
        <end position="103"/>
    </location>
</feature>
<dbReference type="AlphaFoldDB" id="A0A7S0R1R9"/>
<feature type="compositionally biased region" description="Polar residues" evidence="1">
    <location>
        <begin position="119"/>
        <end position="134"/>
    </location>
</feature>
<proteinExistence type="predicted"/>
<feature type="compositionally biased region" description="Polar residues" evidence="1">
    <location>
        <begin position="62"/>
        <end position="71"/>
    </location>
</feature>
<dbReference type="EMBL" id="HBFA01015205">
    <property type="protein sequence ID" value="CAD8664553.1"/>
    <property type="molecule type" value="Transcribed_RNA"/>
</dbReference>
<reference evidence="2" key="1">
    <citation type="submission" date="2021-01" db="EMBL/GenBank/DDBJ databases">
        <authorList>
            <person name="Corre E."/>
            <person name="Pelletier E."/>
            <person name="Niang G."/>
            <person name="Scheremetjew M."/>
            <person name="Finn R."/>
            <person name="Kale V."/>
            <person name="Holt S."/>
            <person name="Cochrane G."/>
            <person name="Meng A."/>
            <person name="Brown T."/>
            <person name="Cohen L."/>
        </authorList>
    </citation>
    <scope>NUCLEOTIDE SEQUENCE</scope>
    <source>
        <strain evidence="2">CCMP722</strain>
    </source>
</reference>
<feature type="region of interest" description="Disordered" evidence="1">
    <location>
        <begin position="36"/>
        <end position="153"/>
    </location>
</feature>
<protein>
    <submittedName>
        <fullName evidence="2">Uncharacterized protein</fullName>
    </submittedName>
</protein>
<name>A0A7S0R1R9_9CHLO</name>
<evidence type="ECO:0000256" key="1">
    <source>
        <dbReference type="SAM" id="MobiDB-lite"/>
    </source>
</evidence>
<sequence length="398" mass="43230">MVCALSWSAKQRLPSFHAGFACGEPTRGAGVLFSRKARTQSQRESHAQLNISGSSDDEPKSSGRSTQTSTADPFGKPRSGTTANPFAKSSGAASNPFATSPAQSKSSPFDPFSSPKRSTATTDPFSSKATSTSRTRPKSANPREQTATKADPEDCIVFEVPEPLRAPESNRVADYVKFYSLEQLFPGSGLADKFDTDAQFRESLHQATRDALFVPSPKFSKEVNDRVKSAGSTLCVAWTRAETIACDEITKVFAANGVNLDGSAFVMKLGLLIRTGTVTTGSLTDIVGIGRNRVNHSWHQDSGLDQVTLMMGFPAEDGFDGPGVFSHVVKLSHPLLQIGEEGSVIQWDCYDPVPAPIPEECIMRPVYRKGKEVMVYRDCDHLHSAPDEANRKAVWRFM</sequence>
<organism evidence="2">
    <name type="scientific">Pyramimonas obovata</name>
    <dbReference type="NCBI Taxonomy" id="1411642"/>
    <lineage>
        <taxon>Eukaryota</taxon>
        <taxon>Viridiplantae</taxon>
        <taxon>Chlorophyta</taxon>
        <taxon>Pyramimonadophyceae</taxon>
        <taxon>Pyramimonadales</taxon>
        <taxon>Pyramimonadaceae</taxon>
        <taxon>Pyramimonas</taxon>
        <taxon>Pyramimonas incertae sedis</taxon>
    </lineage>
</organism>
<feature type="compositionally biased region" description="Low complexity" evidence="1">
    <location>
        <begin position="104"/>
        <end position="118"/>
    </location>
</feature>